<dbReference type="Pfam" id="PF00412">
    <property type="entry name" value="LIM"/>
    <property type="match status" value="2"/>
</dbReference>
<dbReference type="Proteomes" id="UP000001357">
    <property type="component" value="Unassembled WGS sequence"/>
</dbReference>
<dbReference type="InterPro" id="IPR044926">
    <property type="entry name" value="RGS_subdomain_2"/>
</dbReference>
<dbReference type="CDD" id="cd06093">
    <property type="entry name" value="PX_domain"/>
    <property type="match status" value="1"/>
</dbReference>
<dbReference type="InterPro" id="IPR001683">
    <property type="entry name" value="PX_dom"/>
</dbReference>
<evidence type="ECO:0000256" key="10">
    <source>
        <dbReference type="PROSITE-ProRule" id="PRU00125"/>
    </source>
</evidence>
<keyword evidence="6" id="KW-0805">Transcription regulation</keyword>
<feature type="compositionally biased region" description="Basic and acidic residues" evidence="11">
    <location>
        <begin position="1"/>
        <end position="10"/>
    </location>
</feature>
<dbReference type="SUPFAM" id="SSF64268">
    <property type="entry name" value="PX domain"/>
    <property type="match status" value="1"/>
</dbReference>
<dbReference type="GeneID" id="5888178"/>
<dbReference type="RefSeq" id="XP_001742996.1">
    <property type="nucleotide sequence ID" value="XM_001742944.1"/>
</dbReference>
<dbReference type="KEGG" id="mbr:MONBRDRAFT_31161"/>
<feature type="compositionally biased region" description="Low complexity" evidence="11">
    <location>
        <begin position="330"/>
        <end position="339"/>
    </location>
</feature>
<dbReference type="InParanoid" id="A9US36"/>
<keyword evidence="9" id="KW-0539">Nucleus</keyword>
<organism evidence="14 15">
    <name type="scientific">Monosiga brevicollis</name>
    <name type="common">Choanoflagellate</name>
    <dbReference type="NCBI Taxonomy" id="81824"/>
    <lineage>
        <taxon>Eukaryota</taxon>
        <taxon>Choanoflagellata</taxon>
        <taxon>Craspedida</taxon>
        <taxon>Salpingoecidae</taxon>
        <taxon>Monosiga</taxon>
    </lineage>
</organism>
<feature type="compositionally biased region" description="Basic residues" evidence="11">
    <location>
        <begin position="313"/>
        <end position="329"/>
    </location>
</feature>
<evidence type="ECO:0000256" key="6">
    <source>
        <dbReference type="ARBA" id="ARBA00023015"/>
    </source>
</evidence>
<keyword evidence="8" id="KW-0508">mRNA splicing</keyword>
<comment type="subcellular location">
    <subcellularLocation>
        <location evidence="1">Nucleus</location>
    </subcellularLocation>
</comment>
<dbReference type="GO" id="GO:0008380">
    <property type="term" value="P:RNA splicing"/>
    <property type="evidence" value="ECO:0007669"/>
    <property type="project" value="UniProtKB-KW"/>
</dbReference>
<sequence length="1114" mass="123800">MAKLEAKADLEAGAALPSTNSTGTKPPSHPEPPARFDFQSILTMAEATDLLDQLEFPSSDGADLFRQARTRTIDALTDLKQCCLDAMSSKCADRASHHGSRQASTALVKTTPASNPSSAAAVPGHTALLNDSQHSAHAPPTEAAEATSMSPTPPLREVLETLATSIVPLVCAHCYKLLIGGKALLCNDSYYHPKCFCCQHCHQPITTTRFLLTNGQPVCYDCCPSCVVCGLTVIENHVMVNQTHYHRLCLRCSACDTPIQHQLFLRDDQVVCPRCIDPIFPNRWSRRSSTTVGSTRLAHDTTGSAGLLPPGPSRRRHSSHSATGRRRRSSSSSRTDTSSMGYIRPKENADYELVHPDPRESGAHVYEYALPAGALQWLRGTVPGQRPRGAGGQPTIGQPIPEEAVYAEVDDGDGSGLMATATGHRRRSSSETYAEPNSVVADSAVTSGALASLLAAMPHWVHARDLDMATILAEEEVHFLNYCSRCSFEGLCQALFWLDLQQLLDVAGLATPVELANYCEGIYDKYLTPDAELAITLPPSLLAGMETALHVEAMNDVWLDEQIPEPEAANVVSRLTDDDLTTLRHCQSCVQQNLRARVLPDFLTSSEGRHYLSNRRMAARRDEACSADRDGHCLQPASLCFVPRTARICNVTRHAYSRRDVAMGYSFRLDDSTSREPPSSLGHTKPGPGSGCAQGRASPVWNRQGLSDRFKRTILAYDIEVVTKDACYTISRRYRQFRECHEAIRLALPGLELPVFPPKIYLGHLRNVADRRRDELTDWLAALIALPASQLVSSHNTARQEMAGKDAAGATTEMAQDGDGANVTDLLAAKQKELEAINERITQVVGHEPERRHRRRPTEERRTSFGGSHRAGTEGELEDLPAVDNNKLRSVVASSTAKRDTSTDVTEAPVLKKVASATVVASRSSRPSLEKNDSKTTARNRRMFGMLMGTLQQASKRAEKKSQSELRYKEVDQKFKEQQEQEREEYRQQRNALFDERREKRNELFRLEQEVELPAWQSAWEDHAKRLRTFIRLKAEPRIFFVPGKHNDQTRAMLINSQQELDQEQEERKKTQWKALDPPLRRRRDGQEAADDSKMQTADDGEQDQPERRRGDEE</sequence>
<dbReference type="InterPro" id="IPR006786">
    <property type="entry name" value="Pinin_SDK_MemA"/>
</dbReference>
<feature type="region of interest" description="Disordered" evidence="11">
    <location>
        <begin position="1059"/>
        <end position="1114"/>
    </location>
</feature>
<dbReference type="CDD" id="cd08368">
    <property type="entry name" value="LIM"/>
    <property type="match status" value="2"/>
</dbReference>
<dbReference type="InterPro" id="IPR039853">
    <property type="entry name" value="Pinin"/>
</dbReference>
<dbReference type="eggNOG" id="KOG3756">
    <property type="taxonomic scope" value="Eukaryota"/>
</dbReference>
<dbReference type="Gene3D" id="3.30.1520.10">
    <property type="entry name" value="Phox-like domain"/>
    <property type="match status" value="1"/>
</dbReference>
<proteinExistence type="inferred from homology"/>
<feature type="compositionally biased region" description="Low complexity" evidence="11">
    <location>
        <begin position="135"/>
        <end position="148"/>
    </location>
</feature>
<feature type="region of interest" description="Disordered" evidence="11">
    <location>
        <begin position="845"/>
        <end position="880"/>
    </location>
</feature>
<dbReference type="SMART" id="SM00132">
    <property type="entry name" value="LIM"/>
    <property type="match status" value="2"/>
</dbReference>
<dbReference type="Pfam" id="PF00787">
    <property type="entry name" value="PX"/>
    <property type="match status" value="1"/>
</dbReference>
<evidence type="ECO:0000313" key="15">
    <source>
        <dbReference type="Proteomes" id="UP000001357"/>
    </source>
</evidence>
<keyword evidence="7" id="KW-0804">Transcription</keyword>
<dbReference type="AlphaFoldDB" id="A9US36"/>
<protein>
    <recommendedName>
        <fullName evidence="16">PX domain-containing protein</fullName>
    </recommendedName>
</protein>
<evidence type="ECO:0000256" key="5">
    <source>
        <dbReference type="ARBA" id="ARBA00022833"/>
    </source>
</evidence>
<dbReference type="EMBL" id="CH991544">
    <property type="protein sequence ID" value="EDQ91710.1"/>
    <property type="molecule type" value="Genomic_DNA"/>
</dbReference>
<feature type="region of interest" description="Disordered" evidence="11">
    <location>
        <begin position="100"/>
        <end position="152"/>
    </location>
</feature>
<comment type="similarity">
    <text evidence="2">Belongs to the pinin family.</text>
</comment>
<keyword evidence="15" id="KW-1185">Reference proteome</keyword>
<dbReference type="InterPro" id="IPR001781">
    <property type="entry name" value="Znf_LIM"/>
</dbReference>
<keyword evidence="5 10" id="KW-0862">Zinc</keyword>
<feature type="region of interest" description="Disordered" evidence="11">
    <location>
        <begin position="953"/>
        <end position="974"/>
    </location>
</feature>
<evidence type="ECO:0000256" key="11">
    <source>
        <dbReference type="SAM" id="MobiDB-lite"/>
    </source>
</evidence>
<dbReference type="GO" id="GO:0046872">
    <property type="term" value="F:metal ion binding"/>
    <property type="evidence" value="ECO:0007669"/>
    <property type="project" value="UniProtKB-KW"/>
</dbReference>
<keyword evidence="10" id="KW-0440">LIM domain</keyword>
<feature type="compositionally biased region" description="Low complexity" evidence="11">
    <location>
        <begin position="112"/>
        <end position="123"/>
    </location>
</feature>
<feature type="compositionally biased region" description="Basic and acidic residues" evidence="11">
    <location>
        <begin position="956"/>
        <end position="974"/>
    </location>
</feature>
<feature type="region of interest" description="Disordered" evidence="11">
    <location>
        <begin position="1"/>
        <end position="35"/>
    </location>
</feature>
<dbReference type="PROSITE" id="PS00478">
    <property type="entry name" value="LIM_DOMAIN_1"/>
    <property type="match status" value="1"/>
</dbReference>
<feature type="region of interest" description="Disordered" evidence="11">
    <location>
        <begin position="669"/>
        <end position="696"/>
    </location>
</feature>
<feature type="domain" description="LIM zinc-binding" evidence="12">
    <location>
        <begin position="169"/>
        <end position="229"/>
    </location>
</feature>
<dbReference type="eggNOG" id="KOG1703">
    <property type="taxonomic scope" value="Eukaryota"/>
</dbReference>
<evidence type="ECO:0000256" key="8">
    <source>
        <dbReference type="ARBA" id="ARBA00023187"/>
    </source>
</evidence>
<evidence type="ECO:0000259" key="12">
    <source>
        <dbReference type="PROSITE" id="PS50023"/>
    </source>
</evidence>
<name>A9US36_MONBE</name>
<feature type="domain" description="PX" evidence="13">
    <location>
        <begin position="695"/>
        <end position="808"/>
    </location>
</feature>
<feature type="compositionally biased region" description="Basic and acidic residues" evidence="11">
    <location>
        <begin position="1105"/>
        <end position="1114"/>
    </location>
</feature>
<dbReference type="Gene3D" id="2.10.110.10">
    <property type="entry name" value="Cysteine Rich Protein"/>
    <property type="match status" value="2"/>
</dbReference>
<evidence type="ECO:0000259" key="13">
    <source>
        <dbReference type="PROSITE" id="PS50195"/>
    </source>
</evidence>
<dbReference type="PROSITE" id="PS50023">
    <property type="entry name" value="LIM_DOMAIN_2"/>
    <property type="match status" value="1"/>
</dbReference>
<feature type="region of interest" description="Disordered" evidence="11">
    <location>
        <begin position="291"/>
        <end position="347"/>
    </location>
</feature>
<dbReference type="GO" id="GO:0071013">
    <property type="term" value="C:catalytic step 2 spliceosome"/>
    <property type="evidence" value="ECO:0000318"/>
    <property type="project" value="GO_Central"/>
</dbReference>
<dbReference type="PROSITE" id="PS50195">
    <property type="entry name" value="PX"/>
    <property type="match status" value="1"/>
</dbReference>
<evidence type="ECO:0000256" key="7">
    <source>
        <dbReference type="ARBA" id="ARBA00023163"/>
    </source>
</evidence>
<gene>
    <name evidence="14" type="ORF">MONBRDRAFT_31161</name>
</gene>
<dbReference type="GO" id="GO:0035091">
    <property type="term" value="F:phosphatidylinositol binding"/>
    <property type="evidence" value="ECO:0007669"/>
    <property type="project" value="InterPro"/>
</dbReference>
<dbReference type="PANTHER" id="PTHR12707:SF0">
    <property type="entry name" value="PININ"/>
    <property type="match status" value="1"/>
</dbReference>
<keyword evidence="4 10" id="KW-0479">Metal-binding</keyword>
<feature type="compositionally biased region" description="Basic and acidic residues" evidence="11">
    <location>
        <begin position="1085"/>
        <end position="1094"/>
    </location>
</feature>
<dbReference type="GO" id="GO:0006397">
    <property type="term" value="P:mRNA processing"/>
    <property type="evidence" value="ECO:0007669"/>
    <property type="project" value="UniProtKB-KW"/>
</dbReference>
<dbReference type="STRING" id="81824.A9US36"/>
<reference evidence="14 15" key="1">
    <citation type="journal article" date="2008" name="Nature">
        <title>The genome of the choanoflagellate Monosiga brevicollis and the origin of metazoans.</title>
        <authorList>
            <consortium name="JGI Sequencing"/>
            <person name="King N."/>
            <person name="Westbrook M.J."/>
            <person name="Young S.L."/>
            <person name="Kuo A."/>
            <person name="Abedin M."/>
            <person name="Chapman J."/>
            <person name="Fairclough S."/>
            <person name="Hellsten U."/>
            <person name="Isogai Y."/>
            <person name="Letunic I."/>
            <person name="Marr M."/>
            <person name="Pincus D."/>
            <person name="Putnam N."/>
            <person name="Rokas A."/>
            <person name="Wright K.J."/>
            <person name="Zuzow R."/>
            <person name="Dirks W."/>
            <person name="Good M."/>
            <person name="Goodstein D."/>
            <person name="Lemons D."/>
            <person name="Li W."/>
            <person name="Lyons J.B."/>
            <person name="Morris A."/>
            <person name="Nichols S."/>
            <person name="Richter D.J."/>
            <person name="Salamov A."/>
            <person name="Bork P."/>
            <person name="Lim W.A."/>
            <person name="Manning G."/>
            <person name="Miller W.T."/>
            <person name="McGinnis W."/>
            <person name="Shapiro H."/>
            <person name="Tjian R."/>
            <person name="Grigoriev I.V."/>
            <person name="Rokhsar D."/>
        </authorList>
    </citation>
    <scope>NUCLEOTIDE SEQUENCE [LARGE SCALE GENOMIC DNA]</scope>
    <source>
        <strain evidence="15">MX1 / ATCC 50154</strain>
    </source>
</reference>
<evidence type="ECO:0000256" key="9">
    <source>
        <dbReference type="ARBA" id="ARBA00023242"/>
    </source>
</evidence>
<feature type="compositionally biased region" description="Basic and acidic residues" evidence="11">
    <location>
        <begin position="847"/>
        <end position="863"/>
    </location>
</feature>
<dbReference type="InterPro" id="IPR036305">
    <property type="entry name" value="RGS_sf"/>
</dbReference>
<dbReference type="SUPFAM" id="SSF48097">
    <property type="entry name" value="Regulator of G-protein signaling, RGS"/>
    <property type="match status" value="1"/>
</dbReference>
<evidence type="ECO:0000256" key="4">
    <source>
        <dbReference type="ARBA" id="ARBA00022723"/>
    </source>
</evidence>
<keyword evidence="3" id="KW-0507">mRNA processing</keyword>
<dbReference type="PANTHER" id="PTHR12707">
    <property type="entry name" value="PINN"/>
    <property type="match status" value="1"/>
</dbReference>
<dbReference type="Gene3D" id="1.10.167.10">
    <property type="entry name" value="Regulator of G-protein Signalling 4, domain 2"/>
    <property type="match status" value="1"/>
</dbReference>
<evidence type="ECO:0000256" key="3">
    <source>
        <dbReference type="ARBA" id="ARBA00022664"/>
    </source>
</evidence>
<evidence type="ECO:0000313" key="14">
    <source>
        <dbReference type="EMBL" id="EDQ91710.1"/>
    </source>
</evidence>
<evidence type="ECO:0008006" key="16">
    <source>
        <dbReference type="Google" id="ProtNLM"/>
    </source>
</evidence>
<accession>A9US36</accession>
<dbReference type="Pfam" id="PF04696">
    <property type="entry name" value="Pinin_SDK_memA"/>
    <property type="match status" value="1"/>
</dbReference>
<evidence type="ECO:0000256" key="1">
    <source>
        <dbReference type="ARBA" id="ARBA00004123"/>
    </source>
</evidence>
<dbReference type="InterPro" id="IPR036871">
    <property type="entry name" value="PX_dom_sf"/>
</dbReference>
<evidence type="ECO:0000256" key="2">
    <source>
        <dbReference type="ARBA" id="ARBA00010386"/>
    </source>
</evidence>